<proteinExistence type="predicted"/>
<evidence type="ECO:0000313" key="2">
    <source>
        <dbReference type="Proteomes" id="UP000784294"/>
    </source>
</evidence>
<keyword evidence="2" id="KW-1185">Reference proteome</keyword>
<feature type="non-terminal residue" evidence="1">
    <location>
        <position position="407"/>
    </location>
</feature>
<accession>A0A3S5AJU7</accession>
<evidence type="ECO:0000313" key="1">
    <source>
        <dbReference type="EMBL" id="VEL25596.1"/>
    </source>
</evidence>
<dbReference type="AlphaFoldDB" id="A0A3S5AJU7"/>
<protein>
    <submittedName>
        <fullName evidence="1">Uncharacterized protein</fullName>
    </submittedName>
</protein>
<dbReference type="Proteomes" id="UP000784294">
    <property type="component" value="Unassembled WGS sequence"/>
</dbReference>
<reference evidence="1" key="1">
    <citation type="submission" date="2018-11" db="EMBL/GenBank/DDBJ databases">
        <authorList>
            <consortium name="Pathogen Informatics"/>
        </authorList>
    </citation>
    <scope>NUCLEOTIDE SEQUENCE</scope>
</reference>
<comment type="caution">
    <text evidence="1">The sequence shown here is derived from an EMBL/GenBank/DDBJ whole genome shotgun (WGS) entry which is preliminary data.</text>
</comment>
<sequence>MPTSLGICLVSTSSSRPPDTKAAVLQHHMLLITRNEVDLDASDTECDSVTHGSVPVSESTVIEAPSLINDVDVDTTLAAIQPVSNPGSFQTSAVGSFCKEIDLSAPQKCIQPSPAMTIPTTIDAYPIQKDSIDKNVRLIYKISDSSLEENQEGHRGTSLQSVSIRSKSIPSYSDATCSSASDINANYIPIPETNDITLSRSESRLGEPTHPSLSAPFFISGSLGPVPPSSAYLGSKCFDDISLKDDSDIKYSESDFIVENTPEFSKSTTSTVESGSSLDIIYPDCKGASTKMDGNVPIETEASKSNLKTIFASGSNTDKEFFENLETFPQEIQGTNESFIASEKLCESNMRKNSGNQIDCTDRVNPLKDMSDLAVPQFHQNQSSYVGENKFFSTSKVEEASPCITNH</sequence>
<gene>
    <name evidence="1" type="ORF">PXEA_LOCUS19036</name>
</gene>
<dbReference type="EMBL" id="CAAALY010075032">
    <property type="protein sequence ID" value="VEL25596.1"/>
    <property type="molecule type" value="Genomic_DNA"/>
</dbReference>
<organism evidence="1 2">
    <name type="scientific">Protopolystoma xenopodis</name>
    <dbReference type="NCBI Taxonomy" id="117903"/>
    <lineage>
        <taxon>Eukaryota</taxon>
        <taxon>Metazoa</taxon>
        <taxon>Spiralia</taxon>
        <taxon>Lophotrochozoa</taxon>
        <taxon>Platyhelminthes</taxon>
        <taxon>Monogenea</taxon>
        <taxon>Polyopisthocotylea</taxon>
        <taxon>Polystomatidea</taxon>
        <taxon>Polystomatidae</taxon>
        <taxon>Protopolystoma</taxon>
    </lineage>
</organism>
<name>A0A3S5AJU7_9PLAT</name>